<dbReference type="SUPFAM" id="SSF51338">
    <property type="entry name" value="Composite domain of metallo-dependent hydrolases"/>
    <property type="match status" value="1"/>
</dbReference>
<accession>A0A7C4QQL3</accession>
<dbReference type="CDD" id="cd01300">
    <property type="entry name" value="YtcJ_like"/>
    <property type="match status" value="1"/>
</dbReference>
<proteinExistence type="predicted"/>
<dbReference type="GO" id="GO:0016810">
    <property type="term" value="F:hydrolase activity, acting on carbon-nitrogen (but not peptide) bonds"/>
    <property type="evidence" value="ECO:0007669"/>
    <property type="project" value="InterPro"/>
</dbReference>
<feature type="region of interest" description="Disordered" evidence="1">
    <location>
        <begin position="202"/>
        <end position="227"/>
    </location>
</feature>
<dbReference type="Pfam" id="PF07969">
    <property type="entry name" value="Amidohydro_3"/>
    <property type="match status" value="1"/>
</dbReference>
<comment type="caution">
    <text evidence="3">The sequence shown here is derived from an EMBL/GenBank/DDBJ whole genome shotgun (WGS) entry which is preliminary data.</text>
</comment>
<dbReference type="Gene3D" id="3.20.20.140">
    <property type="entry name" value="Metal-dependent hydrolases"/>
    <property type="match status" value="1"/>
</dbReference>
<evidence type="ECO:0000259" key="2">
    <source>
        <dbReference type="Pfam" id="PF07969"/>
    </source>
</evidence>
<gene>
    <name evidence="3" type="ORF">ENS64_07045</name>
</gene>
<dbReference type="InterPro" id="IPR033932">
    <property type="entry name" value="YtcJ-like"/>
</dbReference>
<evidence type="ECO:0000313" key="3">
    <source>
        <dbReference type="EMBL" id="HGT39006.1"/>
    </source>
</evidence>
<reference evidence="3" key="1">
    <citation type="journal article" date="2020" name="mSystems">
        <title>Genome- and Community-Level Interaction Insights into Carbon Utilization and Element Cycling Functions of Hydrothermarchaeota in Hydrothermal Sediment.</title>
        <authorList>
            <person name="Zhou Z."/>
            <person name="Liu Y."/>
            <person name="Xu W."/>
            <person name="Pan J."/>
            <person name="Luo Z.H."/>
            <person name="Li M."/>
        </authorList>
    </citation>
    <scope>NUCLEOTIDE SEQUENCE [LARGE SCALE GENOMIC DNA]</scope>
    <source>
        <strain evidence="3">SpSt-508</strain>
    </source>
</reference>
<evidence type="ECO:0000256" key="1">
    <source>
        <dbReference type="SAM" id="MobiDB-lite"/>
    </source>
</evidence>
<dbReference type="PANTHER" id="PTHR22642">
    <property type="entry name" value="IMIDAZOLONEPROPIONASE"/>
    <property type="match status" value="1"/>
</dbReference>
<dbReference type="Gene3D" id="3.10.310.70">
    <property type="match status" value="1"/>
</dbReference>
<dbReference type="InterPro" id="IPR032466">
    <property type="entry name" value="Metal_Hydrolase"/>
</dbReference>
<dbReference type="SUPFAM" id="SSF51556">
    <property type="entry name" value="Metallo-dependent hydrolases"/>
    <property type="match status" value="1"/>
</dbReference>
<dbReference type="InterPro" id="IPR013108">
    <property type="entry name" value="Amidohydro_3"/>
</dbReference>
<dbReference type="Gene3D" id="2.30.40.10">
    <property type="entry name" value="Urease, subunit C, domain 1"/>
    <property type="match status" value="1"/>
</dbReference>
<sequence>MPRNTNMHTPRNIGMHARRTLWSMIAAGSWWGLLLSGWAAGADVPPADLVLRGGAVYTVDAVRSWAEAVAIRDGRITYVGTDANVRPHIGPETRVVELRGKMVLPGFHDAHVHLVGGGIELGECDLNGTKTLEEVLERVREYAAKHPERGWIRGGGWPLTLAGGNPHKGLLDQLVPDRPVLLDAFDGHSSWVNSKALEIAGITKDTPDPPRGRIERDPQTGEPTGTLRESAARLVSSKMPPYTHDDYVAGLRRGLELARRFGITSVQEASATEQHLKAFAELDRLGELTVRAVLAMRYDPAKSAAQIPQFVEWRTRYQGRRMRATTVKIFADGVIESQTAALLRPYLGTNQRGWLNIEPEAFNPLAAELDRLGFQIHIHAIGDWAVQASFDALEFAQARNGKRDSRHHLAHIQLFDPSDIDRFRRLGVVANFQPLWAQADAYIVDMTLPVLGPERSRWLYPLRSVVQTGAVVVGGSDWSVSSMNPLEAMQVAVTRRGLGEEAGSAWLPEETVDLPTMLAAYTINGAYVNFQERETGSLEVGKAADLIVLDRNLFAISPLELHRAKVLLTLLEGQEVYRDPAF</sequence>
<dbReference type="InterPro" id="IPR011059">
    <property type="entry name" value="Metal-dep_hydrolase_composite"/>
</dbReference>
<dbReference type="EMBL" id="DSVQ01000012">
    <property type="protein sequence ID" value="HGT39006.1"/>
    <property type="molecule type" value="Genomic_DNA"/>
</dbReference>
<organism evidence="3">
    <name type="scientific">Schlesneria paludicola</name>
    <dbReference type="NCBI Taxonomy" id="360056"/>
    <lineage>
        <taxon>Bacteria</taxon>
        <taxon>Pseudomonadati</taxon>
        <taxon>Planctomycetota</taxon>
        <taxon>Planctomycetia</taxon>
        <taxon>Planctomycetales</taxon>
        <taxon>Planctomycetaceae</taxon>
        <taxon>Schlesneria</taxon>
    </lineage>
</organism>
<feature type="compositionally biased region" description="Basic and acidic residues" evidence="1">
    <location>
        <begin position="205"/>
        <end position="219"/>
    </location>
</feature>
<dbReference type="AlphaFoldDB" id="A0A7C4QQL3"/>
<feature type="domain" description="Amidohydrolase 3" evidence="2">
    <location>
        <begin position="94"/>
        <end position="577"/>
    </location>
</feature>
<keyword evidence="3" id="KW-0378">Hydrolase</keyword>
<dbReference type="PANTHER" id="PTHR22642:SF2">
    <property type="entry name" value="PROTEIN LONG AFTER FAR-RED 3"/>
    <property type="match status" value="1"/>
</dbReference>
<protein>
    <submittedName>
        <fullName evidence="3">Amidohydrolase</fullName>
    </submittedName>
</protein>
<name>A0A7C4QQL3_9PLAN</name>